<proteinExistence type="predicted"/>
<dbReference type="RefSeq" id="WP_147391145.1">
    <property type="nucleotide sequence ID" value="NZ_AQHF01000020.1"/>
</dbReference>
<dbReference type="PANTHER" id="PTHR10067:SF9">
    <property type="entry name" value="PHOSPHATIDYLSERINE DECARBOXYLASE FAMILY PROTEIN (AFU_ORTHOLOGUE AFUA_7G01730)"/>
    <property type="match status" value="1"/>
</dbReference>
<dbReference type="Pfam" id="PF02666">
    <property type="entry name" value="PS_Dcarbxylase"/>
    <property type="match status" value="1"/>
</dbReference>
<keyword evidence="4" id="KW-0670">Pyruvate</keyword>
<keyword evidence="1" id="KW-0210">Decarboxylase</keyword>
<dbReference type="EMBL" id="AQHF01000020">
    <property type="protein sequence ID" value="MBE0346202.1"/>
    <property type="molecule type" value="Genomic_DNA"/>
</dbReference>
<dbReference type="PANTHER" id="PTHR10067">
    <property type="entry name" value="PHOSPHATIDYLSERINE DECARBOXYLASE"/>
    <property type="match status" value="1"/>
</dbReference>
<name>A0A8I0T4D0_9GAMM</name>
<evidence type="ECO:0000259" key="5">
    <source>
        <dbReference type="Pfam" id="PF12588"/>
    </source>
</evidence>
<dbReference type="InterPro" id="IPR022237">
    <property type="entry name" value="PsiD-like"/>
</dbReference>
<sequence length="453" mass="50855">MKEIMNILRVVSESRQAEISPEDNHKVEQIVKWQKETLTQAELAFSGSYEPAVQALSDYLSCTPSSDSTARRFATQMLTEVPEPYRAFETLSQWLVAINYVIQRAPEFEKETFPMSKLFVFYMFVPSGNKLFVMNEFNARLTQVLQAWQTYLDSEESKVVLNPEGTIPAPTGWLSQSAQEQLCLSQAKNYADRTQTYWGFTSYNDFFHRELDLDTYRPLPANDSNKIVVSANDGTVYRIARDVQYCNQFWLKGQPYSLFDMLGGNAISKEHDVPTPSYLIEPFVGGDVMQSFLSGADYHRWHAPISGKVVRKQTIEGFTFSELRSEGFDASAGTESQGYQAMVNTRGIVFIEDEFGRGLVAVIPIGITEISSVEITVDEGQYVKKGQELGYFSYGGSTLALVFQRGMVASFMAEPASDDAQFPACKSAENCPAEKGCLRVRSAIAKLHDPQKC</sequence>
<dbReference type="GO" id="GO:0004609">
    <property type="term" value="F:phosphatidylserine decarboxylase activity"/>
    <property type="evidence" value="ECO:0007669"/>
    <property type="project" value="InterPro"/>
</dbReference>
<dbReference type="Pfam" id="PF12588">
    <property type="entry name" value="PSDC"/>
    <property type="match status" value="1"/>
</dbReference>
<evidence type="ECO:0000313" key="6">
    <source>
        <dbReference type="EMBL" id="MBE0346202.1"/>
    </source>
</evidence>
<keyword evidence="7" id="KW-1185">Reference proteome</keyword>
<feature type="domain" description="L-tryptophan decarboxylase PsiD-like" evidence="5">
    <location>
        <begin position="51"/>
        <end position="182"/>
    </location>
</feature>
<comment type="caution">
    <text evidence="6">The sequence shown here is derived from an EMBL/GenBank/DDBJ whole genome shotgun (WGS) entry which is preliminary data.</text>
</comment>
<gene>
    <name evidence="6" type="ORF">PPEP_a1255</name>
</gene>
<keyword evidence="3" id="KW-0456">Lyase</keyword>
<keyword evidence="2" id="KW-0865">Zymogen</keyword>
<dbReference type="Proteomes" id="UP000660708">
    <property type="component" value="Unassembled WGS sequence"/>
</dbReference>
<evidence type="ECO:0000256" key="3">
    <source>
        <dbReference type="ARBA" id="ARBA00023239"/>
    </source>
</evidence>
<dbReference type="InterPro" id="IPR003817">
    <property type="entry name" value="PS_Dcarbxylase"/>
</dbReference>
<evidence type="ECO:0000256" key="1">
    <source>
        <dbReference type="ARBA" id="ARBA00022793"/>
    </source>
</evidence>
<reference evidence="6 7" key="1">
    <citation type="submission" date="2015-06" db="EMBL/GenBank/DDBJ databases">
        <title>Genome sequence of Pseudoalteromonas peptidolytica.</title>
        <authorList>
            <person name="Xie B.-B."/>
            <person name="Rong J.-C."/>
            <person name="Qin Q.-L."/>
            <person name="Zhang Y.-Z."/>
        </authorList>
    </citation>
    <scope>NUCLEOTIDE SEQUENCE [LARGE SCALE GENOMIC DNA]</scope>
    <source>
        <strain evidence="6 7">F12-50-A1</strain>
    </source>
</reference>
<evidence type="ECO:0000313" key="7">
    <source>
        <dbReference type="Proteomes" id="UP000660708"/>
    </source>
</evidence>
<evidence type="ECO:0000256" key="4">
    <source>
        <dbReference type="ARBA" id="ARBA00023317"/>
    </source>
</evidence>
<evidence type="ECO:0000256" key="2">
    <source>
        <dbReference type="ARBA" id="ARBA00023145"/>
    </source>
</evidence>
<accession>A0A8I0T4D0</accession>
<organism evidence="6 7">
    <name type="scientific">Pseudoalteromonas peptidolytica F12-50-A1</name>
    <dbReference type="NCBI Taxonomy" id="1315280"/>
    <lineage>
        <taxon>Bacteria</taxon>
        <taxon>Pseudomonadati</taxon>
        <taxon>Pseudomonadota</taxon>
        <taxon>Gammaproteobacteria</taxon>
        <taxon>Alteromonadales</taxon>
        <taxon>Pseudoalteromonadaceae</taxon>
        <taxon>Pseudoalteromonas</taxon>
    </lineage>
</organism>
<protein>
    <recommendedName>
        <fullName evidence="5">L-tryptophan decarboxylase PsiD-like domain-containing protein</fullName>
    </recommendedName>
</protein>
<dbReference type="GO" id="GO:0006646">
    <property type="term" value="P:phosphatidylethanolamine biosynthetic process"/>
    <property type="evidence" value="ECO:0007669"/>
    <property type="project" value="TreeGrafter"/>
</dbReference>
<dbReference type="AlphaFoldDB" id="A0A8I0T4D0"/>